<dbReference type="InterPro" id="IPR029526">
    <property type="entry name" value="PGBD"/>
</dbReference>
<gene>
    <name evidence="2" type="ORF">SKAU_G00285760</name>
</gene>
<dbReference type="PANTHER" id="PTHR46599">
    <property type="entry name" value="PIGGYBAC TRANSPOSABLE ELEMENT-DERIVED PROTEIN 4"/>
    <property type="match status" value="1"/>
</dbReference>
<proteinExistence type="predicted"/>
<keyword evidence="3" id="KW-1185">Reference proteome</keyword>
<dbReference type="Proteomes" id="UP001152622">
    <property type="component" value="Chromosome 11"/>
</dbReference>
<accession>A0A9Q1EY31</accession>
<dbReference type="AlphaFoldDB" id="A0A9Q1EY31"/>
<name>A0A9Q1EY31_SYNKA</name>
<protein>
    <recommendedName>
        <fullName evidence="1">PiggyBac transposable element-derived protein domain-containing protein</fullName>
    </recommendedName>
</protein>
<feature type="domain" description="PiggyBac transposable element-derived protein" evidence="1">
    <location>
        <begin position="74"/>
        <end position="188"/>
    </location>
</feature>
<dbReference type="Pfam" id="PF13843">
    <property type="entry name" value="DDE_Tnp_1_7"/>
    <property type="match status" value="1"/>
</dbReference>
<organism evidence="2 3">
    <name type="scientific">Synaphobranchus kaupii</name>
    <name type="common">Kaup's arrowtooth eel</name>
    <dbReference type="NCBI Taxonomy" id="118154"/>
    <lineage>
        <taxon>Eukaryota</taxon>
        <taxon>Metazoa</taxon>
        <taxon>Chordata</taxon>
        <taxon>Craniata</taxon>
        <taxon>Vertebrata</taxon>
        <taxon>Euteleostomi</taxon>
        <taxon>Actinopterygii</taxon>
        <taxon>Neopterygii</taxon>
        <taxon>Teleostei</taxon>
        <taxon>Anguilliformes</taxon>
        <taxon>Synaphobranchidae</taxon>
        <taxon>Synaphobranchus</taxon>
    </lineage>
</organism>
<sequence>MRTPGAQLDLQQDNSPLELFQLFCSKDAIRILCQNTNINAQRKHTQGFQTPWTDVDAEELFRYLSIVIYLGLVPFLGSGYHVYVDNFYTSSALFHHLHQIHYGACGTIRQDRISFPKTQVNALPKTAARGDMRWFRDGPLLYVKWKDTRDVIVCSTIHKAYSGGSVQRRVKSSDDPVLDYNKYMGGIDMS</sequence>
<evidence type="ECO:0000313" key="3">
    <source>
        <dbReference type="Proteomes" id="UP001152622"/>
    </source>
</evidence>
<dbReference type="PANTHER" id="PTHR46599:SF3">
    <property type="entry name" value="PIGGYBAC TRANSPOSABLE ELEMENT-DERIVED PROTEIN 4"/>
    <property type="match status" value="1"/>
</dbReference>
<comment type="caution">
    <text evidence="2">The sequence shown here is derived from an EMBL/GenBank/DDBJ whole genome shotgun (WGS) entry which is preliminary data.</text>
</comment>
<reference evidence="2" key="1">
    <citation type="journal article" date="2023" name="Science">
        <title>Genome structures resolve the early diversification of teleost fishes.</title>
        <authorList>
            <person name="Parey E."/>
            <person name="Louis A."/>
            <person name="Montfort J."/>
            <person name="Bouchez O."/>
            <person name="Roques C."/>
            <person name="Iampietro C."/>
            <person name="Lluch J."/>
            <person name="Castinel A."/>
            <person name="Donnadieu C."/>
            <person name="Desvignes T."/>
            <person name="Floi Bucao C."/>
            <person name="Jouanno E."/>
            <person name="Wen M."/>
            <person name="Mejri S."/>
            <person name="Dirks R."/>
            <person name="Jansen H."/>
            <person name="Henkel C."/>
            <person name="Chen W.J."/>
            <person name="Zahm M."/>
            <person name="Cabau C."/>
            <person name="Klopp C."/>
            <person name="Thompson A.W."/>
            <person name="Robinson-Rechavi M."/>
            <person name="Braasch I."/>
            <person name="Lecointre G."/>
            <person name="Bobe J."/>
            <person name="Postlethwait J.H."/>
            <person name="Berthelot C."/>
            <person name="Roest Crollius H."/>
            <person name="Guiguen Y."/>
        </authorList>
    </citation>
    <scope>NUCLEOTIDE SEQUENCE</scope>
    <source>
        <strain evidence="2">WJC10195</strain>
    </source>
</reference>
<evidence type="ECO:0000313" key="2">
    <source>
        <dbReference type="EMBL" id="KAJ8347175.1"/>
    </source>
</evidence>
<evidence type="ECO:0000259" key="1">
    <source>
        <dbReference type="Pfam" id="PF13843"/>
    </source>
</evidence>
<dbReference type="OrthoDB" id="118105at2759"/>
<dbReference type="EMBL" id="JAINUF010000011">
    <property type="protein sequence ID" value="KAJ8347175.1"/>
    <property type="molecule type" value="Genomic_DNA"/>
</dbReference>